<evidence type="ECO:0008006" key="4">
    <source>
        <dbReference type="Google" id="ProtNLM"/>
    </source>
</evidence>
<dbReference type="AlphaFoldDB" id="A0A8K2AGT0"/>
<evidence type="ECO:0000256" key="1">
    <source>
        <dbReference type="SAM" id="Phobius"/>
    </source>
</evidence>
<evidence type="ECO:0000313" key="2">
    <source>
        <dbReference type="EMBL" id="NCJ05284.1"/>
    </source>
</evidence>
<keyword evidence="1" id="KW-0472">Membrane</keyword>
<organism evidence="2 3">
    <name type="scientific">Petrachloros mirabilis ULC683</name>
    <dbReference type="NCBI Taxonomy" id="2781853"/>
    <lineage>
        <taxon>Bacteria</taxon>
        <taxon>Bacillati</taxon>
        <taxon>Cyanobacteriota</taxon>
        <taxon>Cyanophyceae</taxon>
        <taxon>Synechococcales</taxon>
        <taxon>Petrachlorosaceae</taxon>
        <taxon>Petrachloros</taxon>
        <taxon>Petrachloros mirabilis</taxon>
    </lineage>
</organism>
<accession>A0A8K2AGT0</accession>
<evidence type="ECO:0000313" key="3">
    <source>
        <dbReference type="Proteomes" id="UP000607397"/>
    </source>
</evidence>
<dbReference type="RefSeq" id="WP_161823768.1">
    <property type="nucleotide sequence ID" value="NZ_WVIC01000003.1"/>
</dbReference>
<keyword evidence="3" id="KW-1185">Reference proteome</keyword>
<reference evidence="2" key="1">
    <citation type="submission" date="2019-12" db="EMBL/GenBank/DDBJ databases">
        <title>High-Quality draft genome sequences of three cyanobacteria isolated from the limestone walls of the Old Cathedral of Coimbra.</title>
        <authorList>
            <person name="Tiago I."/>
            <person name="Soares F."/>
            <person name="Portugal A."/>
        </authorList>
    </citation>
    <scope>NUCLEOTIDE SEQUENCE [LARGE SCALE GENOMIC DNA]</scope>
    <source>
        <strain evidence="2">C</strain>
    </source>
</reference>
<sequence length="379" mass="42640">MANEFTKWKRFTPIYSNVLPRSSEGGLSAVELLVATLMAVIVVGLSLSLIVQQRSQLLRDRARSESHQNLQTAMEFIGREIQIAGERMEADQQLSAISIIGGDAVNSDQLILRRRLVSEVLPLCQTLSAGATTTTLVVALEDSSNCDLSDLGPDTDGNPDNPNPNGLTDNLDIFRAYRCAQDDTEGCDRTTLPSPFNPNTDAEWVWAYLYDPVEQRGEFFRYIHEDFDKFPNPTRNHIYAAPHTWQYTYTYDASGPAALQPRILLLEEQIFSVVPADEPNNATLQVQVNRQTPLPLVDELASLQVEVEPSSLMEDNGDFNYDRTLKQSVFTHDWQSLQGVMVTLRSRDPDKAEVIQVPEDRRQLSSRFLPRNVLSRPNN</sequence>
<comment type="caution">
    <text evidence="2">The sequence shown here is derived from an EMBL/GenBank/DDBJ whole genome shotgun (WGS) entry which is preliminary data.</text>
</comment>
<dbReference type="Proteomes" id="UP000607397">
    <property type="component" value="Unassembled WGS sequence"/>
</dbReference>
<protein>
    <recommendedName>
        <fullName evidence="4">Prepilin-type N-terminal cleavage/methylation domain-containing protein</fullName>
    </recommendedName>
</protein>
<name>A0A8K2AGT0_9CYAN</name>
<keyword evidence="1" id="KW-0812">Transmembrane</keyword>
<gene>
    <name evidence="2" type="ORF">GS597_01880</name>
</gene>
<keyword evidence="1" id="KW-1133">Transmembrane helix</keyword>
<feature type="transmembrane region" description="Helical" evidence="1">
    <location>
        <begin position="32"/>
        <end position="51"/>
    </location>
</feature>
<dbReference type="EMBL" id="WVIC01000003">
    <property type="protein sequence ID" value="NCJ05284.1"/>
    <property type="molecule type" value="Genomic_DNA"/>
</dbReference>
<proteinExistence type="predicted"/>